<keyword evidence="2" id="KW-1133">Transmembrane helix</keyword>
<evidence type="ECO:0000313" key="3">
    <source>
        <dbReference type="EMBL" id="REF96638.1"/>
    </source>
</evidence>
<organism evidence="3 4">
    <name type="scientific">Asanoa ferruginea</name>
    <dbReference type="NCBI Taxonomy" id="53367"/>
    <lineage>
        <taxon>Bacteria</taxon>
        <taxon>Bacillati</taxon>
        <taxon>Actinomycetota</taxon>
        <taxon>Actinomycetes</taxon>
        <taxon>Micromonosporales</taxon>
        <taxon>Micromonosporaceae</taxon>
        <taxon>Asanoa</taxon>
    </lineage>
</organism>
<feature type="region of interest" description="Disordered" evidence="1">
    <location>
        <begin position="1"/>
        <end position="71"/>
    </location>
</feature>
<name>A0A3D9ZGW0_9ACTN</name>
<dbReference type="Proteomes" id="UP000256913">
    <property type="component" value="Unassembled WGS sequence"/>
</dbReference>
<evidence type="ECO:0000256" key="1">
    <source>
        <dbReference type="SAM" id="MobiDB-lite"/>
    </source>
</evidence>
<dbReference type="AlphaFoldDB" id="A0A3D9ZGW0"/>
<dbReference type="EMBL" id="QUMQ01000001">
    <property type="protein sequence ID" value="REF96638.1"/>
    <property type="molecule type" value="Genomic_DNA"/>
</dbReference>
<keyword evidence="2" id="KW-0472">Membrane</keyword>
<sequence length="255" mass="25839">MGTPENGDSGPFDELPELPPDVRIPDDASELAEEAAQVRQQLREERVGSGRSGRVFPSGGFRGSVPPDGNAAATEPASLRIPLLIMTAALLAAVISLFAAAWPDERRAGPPPASSVSASPAAASSGARRMIPAFDLIDERGGRVPIGSLLPAVLILRADCPCTSEIAAAAPAGVTVVAIGDAEGSPPPSTLPGPTDATVRRLRDPAGVLDALLIGTPAPGTPVALVARSGEVTRVVDSATPLSAYGADLAFLPVR</sequence>
<dbReference type="OrthoDB" id="3375511at2"/>
<proteinExistence type="predicted"/>
<protein>
    <submittedName>
        <fullName evidence="3">Uncharacterized protein</fullName>
    </submittedName>
</protein>
<keyword evidence="4" id="KW-1185">Reference proteome</keyword>
<comment type="caution">
    <text evidence="3">The sequence shown here is derived from an EMBL/GenBank/DDBJ whole genome shotgun (WGS) entry which is preliminary data.</text>
</comment>
<keyword evidence="2" id="KW-0812">Transmembrane</keyword>
<evidence type="ECO:0000313" key="4">
    <source>
        <dbReference type="Proteomes" id="UP000256913"/>
    </source>
</evidence>
<gene>
    <name evidence="3" type="ORF">DFJ67_2627</name>
</gene>
<evidence type="ECO:0000256" key="2">
    <source>
        <dbReference type="SAM" id="Phobius"/>
    </source>
</evidence>
<feature type="transmembrane region" description="Helical" evidence="2">
    <location>
        <begin position="83"/>
        <end position="102"/>
    </location>
</feature>
<accession>A0A3D9ZGW0</accession>
<dbReference type="RefSeq" id="WP_116068120.1">
    <property type="nucleotide sequence ID" value="NZ_BONB01000019.1"/>
</dbReference>
<reference evidence="3 4" key="1">
    <citation type="submission" date="2018-08" db="EMBL/GenBank/DDBJ databases">
        <title>Sequencing the genomes of 1000 actinobacteria strains.</title>
        <authorList>
            <person name="Klenk H.-P."/>
        </authorList>
    </citation>
    <scope>NUCLEOTIDE SEQUENCE [LARGE SCALE GENOMIC DNA]</scope>
    <source>
        <strain evidence="3 4">DSM 44099</strain>
    </source>
</reference>